<dbReference type="Pfam" id="PF12895">
    <property type="entry name" value="ANAPC3"/>
    <property type="match status" value="1"/>
</dbReference>
<feature type="repeat" description="TPR" evidence="1">
    <location>
        <begin position="59"/>
        <end position="92"/>
    </location>
</feature>
<comment type="caution">
    <text evidence="2">The sequence shown here is derived from an EMBL/GenBank/DDBJ whole genome shotgun (WGS) entry which is preliminary data.</text>
</comment>
<dbReference type="InterPro" id="IPR019734">
    <property type="entry name" value="TPR_rpt"/>
</dbReference>
<dbReference type="SUPFAM" id="SSF48452">
    <property type="entry name" value="TPR-like"/>
    <property type="match status" value="2"/>
</dbReference>
<dbReference type="InterPro" id="IPR044650">
    <property type="entry name" value="SRFR1-like"/>
</dbReference>
<dbReference type="PANTHER" id="PTHR44749">
    <property type="entry name" value="SUPPRESSOR OF RPS4-RLD 1"/>
    <property type="match status" value="1"/>
</dbReference>
<reference evidence="2 3" key="1">
    <citation type="submission" date="2023-01" db="EMBL/GenBank/DDBJ databases">
        <title>Psychrosphaera sp. nov., isolated from marine algae.</title>
        <authorList>
            <person name="Bayburt H."/>
            <person name="Choi B.J."/>
            <person name="Kim J.M."/>
            <person name="Choi D.G."/>
            <person name="Jeon C.O."/>
        </authorList>
    </citation>
    <scope>NUCLEOTIDE SEQUENCE [LARGE SCALE GENOMIC DNA]</scope>
    <source>
        <strain evidence="2 3">G1-22</strain>
    </source>
</reference>
<name>A0ABT5FEE3_9GAMM</name>
<dbReference type="PROSITE" id="PS50005">
    <property type="entry name" value="TPR"/>
    <property type="match status" value="1"/>
</dbReference>
<dbReference type="Gene3D" id="1.25.40.10">
    <property type="entry name" value="Tetratricopeptide repeat domain"/>
    <property type="match status" value="2"/>
</dbReference>
<dbReference type="SMART" id="SM00028">
    <property type="entry name" value="TPR"/>
    <property type="match status" value="4"/>
</dbReference>
<protein>
    <submittedName>
        <fullName evidence="2">Tetratricopeptide repeat protein</fullName>
    </submittedName>
</protein>
<dbReference type="PANTHER" id="PTHR44749:SF1">
    <property type="entry name" value="TETRATRICOPEPTIDE-LIKE HELICAL DOMAIN-CONTAINING PROTEIN"/>
    <property type="match status" value="1"/>
</dbReference>
<evidence type="ECO:0000313" key="2">
    <source>
        <dbReference type="EMBL" id="MDC2889258.1"/>
    </source>
</evidence>
<dbReference type="Pfam" id="PF14559">
    <property type="entry name" value="TPR_19"/>
    <property type="match status" value="1"/>
</dbReference>
<accession>A0ABT5FEE3</accession>
<organism evidence="2 3">
    <name type="scientific">Psychrosphaera algicola</name>
    <dbReference type="NCBI Taxonomy" id="3023714"/>
    <lineage>
        <taxon>Bacteria</taxon>
        <taxon>Pseudomonadati</taxon>
        <taxon>Pseudomonadota</taxon>
        <taxon>Gammaproteobacteria</taxon>
        <taxon>Alteromonadales</taxon>
        <taxon>Pseudoalteromonadaceae</taxon>
        <taxon>Psychrosphaera</taxon>
    </lineage>
</organism>
<dbReference type="InterPro" id="IPR011990">
    <property type="entry name" value="TPR-like_helical_dom_sf"/>
</dbReference>
<dbReference type="PROSITE" id="PS51257">
    <property type="entry name" value="PROKAR_LIPOPROTEIN"/>
    <property type="match status" value="1"/>
</dbReference>
<dbReference type="RefSeq" id="WP_272180733.1">
    <property type="nucleotide sequence ID" value="NZ_JAQOMS010000002.1"/>
</dbReference>
<keyword evidence="3" id="KW-1185">Reference proteome</keyword>
<evidence type="ECO:0000256" key="1">
    <source>
        <dbReference type="PROSITE-ProRule" id="PRU00339"/>
    </source>
</evidence>
<evidence type="ECO:0000313" key="3">
    <source>
        <dbReference type="Proteomes" id="UP001528411"/>
    </source>
</evidence>
<sequence>MFRKRTIAMVFCSVLAIQGCGEKSATEYMQEAQTALSEGSTETAMIQLKNVLRIEPQNAEARFLLGKLYLERGDWAFAQKELERALELSYSADEVVPLVAEAYRKMGADSQLLKLDLKSKGIKKSDLVKIRYYQAKAYIQGQQEEKAQSIINEIKQIKTNSEYKSLTSYLEYKLKKQDDAALIQLKAVLDKSPEHPEALLLTALESLKQGDAEAGIEFLAKYRDVAPLEYEYHFLLAQLYVDYKKYEKAEEVVDELLTINANQPYLNQIKALVRFHQKDFEQALHFANISIMSSPEDIPTRLVAGAAAFELRKFEEVYQHLNLIASALPENHQALRLLAKSQLELGYALEANDTVKRFVELDERDAILLSSIAGALSQSGEKRKLASLLCVTKRINWKGNLNSIWSGEIVAK</sequence>
<proteinExistence type="predicted"/>
<gene>
    <name evidence="2" type="ORF">PN838_11355</name>
</gene>
<dbReference type="Proteomes" id="UP001528411">
    <property type="component" value="Unassembled WGS sequence"/>
</dbReference>
<dbReference type="EMBL" id="JAQOMS010000002">
    <property type="protein sequence ID" value="MDC2889258.1"/>
    <property type="molecule type" value="Genomic_DNA"/>
</dbReference>
<keyword evidence="1" id="KW-0802">TPR repeat</keyword>